<evidence type="ECO:0000259" key="10">
    <source>
        <dbReference type="PROSITE" id="PS50011"/>
    </source>
</evidence>
<evidence type="ECO:0000256" key="5">
    <source>
        <dbReference type="ARBA" id="ARBA00022777"/>
    </source>
</evidence>
<evidence type="ECO:0000256" key="2">
    <source>
        <dbReference type="ARBA" id="ARBA00022527"/>
    </source>
</evidence>
<keyword evidence="6 7" id="KW-0067">ATP-binding</keyword>
<dbReference type="InterPro" id="IPR050591">
    <property type="entry name" value="GSK-3"/>
</dbReference>
<feature type="region of interest" description="Disordered" evidence="9">
    <location>
        <begin position="415"/>
        <end position="475"/>
    </location>
</feature>
<dbReference type="GO" id="GO:0007165">
    <property type="term" value="P:signal transduction"/>
    <property type="evidence" value="ECO:0007669"/>
    <property type="project" value="TreeGrafter"/>
</dbReference>
<dbReference type="SMART" id="SM00220">
    <property type="entry name" value="S_TKc"/>
    <property type="match status" value="1"/>
</dbReference>
<dbReference type="PANTHER" id="PTHR24057">
    <property type="entry name" value="GLYCOGEN SYNTHASE KINASE-3 ALPHA"/>
    <property type="match status" value="1"/>
</dbReference>
<dbReference type="AlphaFoldDB" id="A0A7S4S4S2"/>
<name>A0A7S4S4S2_9DINO</name>
<dbReference type="Gene3D" id="3.30.200.20">
    <property type="entry name" value="Phosphorylase Kinase, domain 1"/>
    <property type="match status" value="1"/>
</dbReference>
<evidence type="ECO:0000256" key="3">
    <source>
        <dbReference type="ARBA" id="ARBA00022679"/>
    </source>
</evidence>
<evidence type="ECO:0000256" key="9">
    <source>
        <dbReference type="SAM" id="MobiDB-lite"/>
    </source>
</evidence>
<dbReference type="InterPro" id="IPR011009">
    <property type="entry name" value="Kinase-like_dom_sf"/>
</dbReference>
<protein>
    <recommendedName>
        <fullName evidence="10">Protein kinase domain-containing protein</fullName>
    </recommendedName>
</protein>
<keyword evidence="3" id="KW-0808">Transferase</keyword>
<dbReference type="PROSITE" id="PS50011">
    <property type="entry name" value="PROTEIN_KINASE_DOM"/>
    <property type="match status" value="1"/>
</dbReference>
<dbReference type="GO" id="GO:0005737">
    <property type="term" value="C:cytoplasm"/>
    <property type="evidence" value="ECO:0007669"/>
    <property type="project" value="TreeGrafter"/>
</dbReference>
<keyword evidence="4 7" id="KW-0547">Nucleotide-binding</keyword>
<feature type="binding site" evidence="7">
    <location>
        <position position="116"/>
    </location>
    <ligand>
        <name>ATP</name>
        <dbReference type="ChEBI" id="CHEBI:30616"/>
    </ligand>
</feature>
<gene>
    <name evidence="11" type="ORF">AMON00008_LOCUS45087</name>
</gene>
<accession>A0A7S4S4S2</accession>
<dbReference type="InterPro" id="IPR039192">
    <property type="entry name" value="STKc_GSK3"/>
</dbReference>
<evidence type="ECO:0000313" key="11">
    <source>
        <dbReference type="EMBL" id="CAE4634669.1"/>
    </source>
</evidence>
<feature type="region of interest" description="Disordered" evidence="9">
    <location>
        <begin position="1"/>
        <end position="83"/>
    </location>
</feature>
<dbReference type="GO" id="GO:0004674">
    <property type="term" value="F:protein serine/threonine kinase activity"/>
    <property type="evidence" value="ECO:0007669"/>
    <property type="project" value="UniProtKB-KW"/>
</dbReference>
<keyword evidence="5" id="KW-0418">Kinase</keyword>
<dbReference type="FunFam" id="1.10.510.10:FF:000082">
    <property type="entry name" value="Shaggy-related protein kinase kappa"/>
    <property type="match status" value="1"/>
</dbReference>
<dbReference type="GO" id="GO:0030154">
    <property type="term" value="P:cell differentiation"/>
    <property type="evidence" value="ECO:0007669"/>
    <property type="project" value="TreeGrafter"/>
</dbReference>
<dbReference type="InterPro" id="IPR000719">
    <property type="entry name" value="Prot_kinase_dom"/>
</dbReference>
<evidence type="ECO:0000256" key="7">
    <source>
        <dbReference type="PROSITE-ProRule" id="PRU10141"/>
    </source>
</evidence>
<keyword evidence="2 8" id="KW-0723">Serine/threonine-protein kinase</keyword>
<dbReference type="PANTHER" id="PTHR24057:SF0">
    <property type="entry name" value="PROTEIN KINASE SHAGGY-RELATED"/>
    <property type="match status" value="1"/>
</dbReference>
<dbReference type="Gene3D" id="1.10.510.10">
    <property type="entry name" value="Transferase(Phosphotransferase) domain 1"/>
    <property type="match status" value="1"/>
</dbReference>
<feature type="compositionally biased region" description="Basic and acidic residues" evidence="9">
    <location>
        <begin position="70"/>
        <end position="83"/>
    </location>
</feature>
<dbReference type="GO" id="GO:0005524">
    <property type="term" value="F:ATP binding"/>
    <property type="evidence" value="ECO:0007669"/>
    <property type="project" value="UniProtKB-UniRule"/>
</dbReference>
<evidence type="ECO:0000256" key="6">
    <source>
        <dbReference type="ARBA" id="ARBA00022840"/>
    </source>
</evidence>
<dbReference type="CDD" id="cd14137">
    <property type="entry name" value="STKc_GSK3"/>
    <property type="match status" value="1"/>
</dbReference>
<evidence type="ECO:0000256" key="1">
    <source>
        <dbReference type="ARBA" id="ARBA00005527"/>
    </source>
</evidence>
<dbReference type="Pfam" id="PF00069">
    <property type="entry name" value="Pkinase"/>
    <property type="match status" value="1"/>
</dbReference>
<dbReference type="InterPro" id="IPR008271">
    <property type="entry name" value="Ser/Thr_kinase_AS"/>
</dbReference>
<dbReference type="PROSITE" id="PS00107">
    <property type="entry name" value="PROTEIN_KINASE_ATP"/>
    <property type="match status" value="1"/>
</dbReference>
<feature type="compositionally biased region" description="Basic and acidic residues" evidence="9">
    <location>
        <begin position="465"/>
        <end position="475"/>
    </location>
</feature>
<sequence length="475" mass="52850">MAAAPLPARQSLPAEHPGPGFARHQQQGLMTTANPAALAAAGDVPPSRGTQGGTTGDQRLHTTVRLSSSRADKPEGGEGEDKPCTYQAERVLGSGSFGVVYQAHISETGETVAIKKVLQDKRYKNRELQIMQELRHPNIVELIHAFHTPGEKSGESYLNVVMEYCSETLHHVLKHYTKMRTAVPYSFVQLYSYQMMRGCAHMHAIGICHRDIKPQNVLVDGRTHALKICDFGSAKKLVKGEPNVAYICSRFYRAPELIFGATDYSTVIDIWSVACVSAELILGQVLFAGESGIDQLMEIIKILGTPTREDLLAMNPNHQEFKFPQVKSHSWSKVLGKRTSPEAVDWISKLLQYNPKSRPSGLESCMHTLFDDLRDQGARICGSKPMPEFLFWHSREEMALMTEPMRRKLIPEWSTLESGGDWNPRSRGVRARVHRSAAGTPQDSEKIVPQRRAMPDGKQPSKAAVQERESRATTS</sequence>
<dbReference type="InterPro" id="IPR017441">
    <property type="entry name" value="Protein_kinase_ATP_BS"/>
</dbReference>
<dbReference type="PROSITE" id="PS00108">
    <property type="entry name" value="PROTEIN_KINASE_ST"/>
    <property type="match status" value="1"/>
</dbReference>
<dbReference type="GO" id="GO:0005634">
    <property type="term" value="C:nucleus"/>
    <property type="evidence" value="ECO:0007669"/>
    <property type="project" value="TreeGrafter"/>
</dbReference>
<feature type="domain" description="Protein kinase" evidence="10">
    <location>
        <begin position="86"/>
        <end position="370"/>
    </location>
</feature>
<proteinExistence type="inferred from homology"/>
<organism evidence="11">
    <name type="scientific">Alexandrium monilatum</name>
    <dbReference type="NCBI Taxonomy" id="311494"/>
    <lineage>
        <taxon>Eukaryota</taxon>
        <taxon>Sar</taxon>
        <taxon>Alveolata</taxon>
        <taxon>Dinophyceae</taxon>
        <taxon>Gonyaulacales</taxon>
        <taxon>Pyrocystaceae</taxon>
        <taxon>Alexandrium</taxon>
    </lineage>
</organism>
<evidence type="ECO:0000256" key="4">
    <source>
        <dbReference type="ARBA" id="ARBA00022741"/>
    </source>
</evidence>
<dbReference type="SUPFAM" id="SSF56112">
    <property type="entry name" value="Protein kinase-like (PK-like)"/>
    <property type="match status" value="1"/>
</dbReference>
<dbReference type="EMBL" id="HBNR01063885">
    <property type="protein sequence ID" value="CAE4634669.1"/>
    <property type="molecule type" value="Transcribed_RNA"/>
</dbReference>
<comment type="similarity">
    <text evidence="1">Belongs to the protein kinase superfamily. CMGC Ser/Thr protein kinase family. GSK-3 subfamily.</text>
</comment>
<evidence type="ECO:0000256" key="8">
    <source>
        <dbReference type="RuleBase" id="RU000304"/>
    </source>
</evidence>
<reference evidence="11" key="1">
    <citation type="submission" date="2021-01" db="EMBL/GenBank/DDBJ databases">
        <authorList>
            <person name="Corre E."/>
            <person name="Pelletier E."/>
            <person name="Niang G."/>
            <person name="Scheremetjew M."/>
            <person name="Finn R."/>
            <person name="Kale V."/>
            <person name="Holt S."/>
            <person name="Cochrane G."/>
            <person name="Meng A."/>
            <person name="Brown T."/>
            <person name="Cohen L."/>
        </authorList>
    </citation>
    <scope>NUCLEOTIDE SEQUENCE</scope>
    <source>
        <strain evidence="11">CCMP3105</strain>
    </source>
</reference>